<dbReference type="InterPro" id="IPR008254">
    <property type="entry name" value="Flavodoxin/NO_synth"/>
</dbReference>
<name>A0A1F2PAN0_9EURY</name>
<evidence type="ECO:0000313" key="3">
    <source>
        <dbReference type="EMBL" id="OFV67751.1"/>
    </source>
</evidence>
<accession>A0A1F2PAN0</accession>
<comment type="caution">
    <text evidence="3">The sequence shown here is derived from an EMBL/GenBank/DDBJ whole genome shotgun (WGS) entry which is preliminary data.</text>
</comment>
<dbReference type="InterPro" id="IPR017896">
    <property type="entry name" value="4Fe4S_Fe-S-bd"/>
</dbReference>
<dbReference type="NCBIfam" id="NF038196">
    <property type="entry name" value="ferrodoxin_EFR1"/>
    <property type="match status" value="1"/>
</dbReference>
<organism evidence="3 4">
    <name type="scientific">Candidatus Syntropharchaeum caldarium</name>
    <dbReference type="NCBI Taxonomy" id="1838285"/>
    <lineage>
        <taxon>Archaea</taxon>
        <taxon>Methanobacteriati</taxon>
        <taxon>Methanobacteriota</taxon>
        <taxon>Stenosarchaea group</taxon>
        <taxon>Methanomicrobia</taxon>
        <taxon>Methanosarcinales</taxon>
        <taxon>ANME-2 cluster</taxon>
        <taxon>Candidatus Syntropharchaeum</taxon>
    </lineage>
</organism>
<dbReference type="InterPro" id="IPR029039">
    <property type="entry name" value="Flavoprotein-like_sf"/>
</dbReference>
<evidence type="ECO:0000313" key="4">
    <source>
        <dbReference type="Proteomes" id="UP000186940"/>
    </source>
</evidence>
<dbReference type="SUPFAM" id="SSF54862">
    <property type="entry name" value="4Fe-4S ferredoxins"/>
    <property type="match status" value="1"/>
</dbReference>
<dbReference type="PROSITE" id="PS50902">
    <property type="entry name" value="FLAVODOXIN_LIKE"/>
    <property type="match status" value="1"/>
</dbReference>
<evidence type="ECO:0000259" key="1">
    <source>
        <dbReference type="PROSITE" id="PS50902"/>
    </source>
</evidence>
<evidence type="ECO:0000259" key="2">
    <source>
        <dbReference type="PROSITE" id="PS51379"/>
    </source>
</evidence>
<dbReference type="Gene3D" id="3.30.70.20">
    <property type="match status" value="1"/>
</dbReference>
<dbReference type="InterPro" id="IPR047964">
    <property type="entry name" value="EFR1-like"/>
</dbReference>
<keyword evidence="4" id="KW-1185">Reference proteome</keyword>
<feature type="domain" description="4Fe-4S ferredoxin-type" evidence="2">
    <location>
        <begin position="197"/>
        <end position="228"/>
    </location>
</feature>
<dbReference type="Proteomes" id="UP000186940">
    <property type="component" value="Unassembled WGS sequence"/>
</dbReference>
<dbReference type="SUPFAM" id="SSF52218">
    <property type="entry name" value="Flavoproteins"/>
    <property type="match status" value="1"/>
</dbReference>
<dbReference type="EMBL" id="LYOS01000003">
    <property type="protein sequence ID" value="OFV67751.1"/>
    <property type="molecule type" value="Genomic_DNA"/>
</dbReference>
<dbReference type="GO" id="GO:0016491">
    <property type="term" value="F:oxidoreductase activity"/>
    <property type="evidence" value="ECO:0007669"/>
    <property type="project" value="UniProtKB-ARBA"/>
</dbReference>
<dbReference type="PROSITE" id="PS00198">
    <property type="entry name" value="4FE4S_FER_1"/>
    <property type="match status" value="2"/>
</dbReference>
<dbReference type="STRING" id="1838285.SCAL_001126"/>
<dbReference type="Gene3D" id="3.40.50.360">
    <property type="match status" value="1"/>
</dbReference>
<dbReference type="Pfam" id="PF12724">
    <property type="entry name" value="Flavodoxin_5"/>
    <property type="match status" value="1"/>
</dbReference>
<reference evidence="3" key="1">
    <citation type="submission" date="2016-05" db="EMBL/GenBank/DDBJ databases">
        <title>Microbial consortia oxidize butane by reversing methanogenesis.</title>
        <authorList>
            <person name="Laso-Perez R."/>
            <person name="Richter M."/>
            <person name="Wegener G."/>
            <person name="Musat F."/>
        </authorList>
    </citation>
    <scope>NUCLEOTIDE SEQUENCE [LARGE SCALE GENOMIC DNA]</scope>
    <source>
        <strain evidence="3">BOX2</strain>
    </source>
</reference>
<dbReference type="InterPro" id="IPR017900">
    <property type="entry name" value="4Fe4S_Fe_S_CS"/>
</dbReference>
<dbReference type="GO" id="GO:0010181">
    <property type="term" value="F:FMN binding"/>
    <property type="evidence" value="ECO:0007669"/>
    <property type="project" value="InterPro"/>
</dbReference>
<gene>
    <name evidence="3" type="ORF">SCAL_001126</name>
</gene>
<dbReference type="Pfam" id="PF00037">
    <property type="entry name" value="Fer4"/>
    <property type="match status" value="1"/>
</dbReference>
<dbReference type="PROSITE" id="PS51379">
    <property type="entry name" value="4FE4S_FER_2"/>
    <property type="match status" value="1"/>
</dbReference>
<proteinExistence type="predicted"/>
<dbReference type="InterPro" id="IPR026816">
    <property type="entry name" value="Flavodoxin_dom"/>
</dbReference>
<feature type="domain" description="Flavodoxin-like" evidence="1">
    <location>
        <begin position="5"/>
        <end position="164"/>
    </location>
</feature>
<sequence>MKSLILYYSQCVTGNTEKIAKKIAAGLRTGGNTCDLIKLTKYSRDLEIVRSTDFKAYDLIGIGVPVYYFHPPYHILDLLHEFPRLDGLRVFLFCTSGGNPGSTLYQMKVILDQKGLKIIDGYDRWIGHDVHQMYSRRGGHLESSDGHPTIEELEEAEKFGENLIKKVEDPNTPEKTDFWDKESSSAKMWTFEGIQKWFPEFNLVEERCTSCGKCAEICPVDAIVLDPYPRWVKDCDRCYICELKCPEGAIVCDWGPQCDYIEDLMAKRKARKGA</sequence>
<dbReference type="AlphaFoldDB" id="A0A1F2PAN0"/>
<protein>
    <submittedName>
        <fullName evidence="3">4Fe-4S ferredoxin</fullName>
    </submittedName>
</protein>